<dbReference type="MGI" id="MGI:1921157">
    <property type="gene designation" value="4833418N17Rik"/>
</dbReference>
<organism evidence="2">
    <name type="scientific">Mus musculus</name>
    <name type="common">Mouse</name>
    <dbReference type="NCBI Taxonomy" id="10090"/>
    <lineage>
        <taxon>Eukaryota</taxon>
        <taxon>Metazoa</taxon>
        <taxon>Chordata</taxon>
        <taxon>Craniata</taxon>
        <taxon>Vertebrata</taxon>
        <taxon>Euteleostomi</taxon>
        <taxon>Mammalia</taxon>
        <taxon>Eutheria</taxon>
        <taxon>Euarchontoglires</taxon>
        <taxon>Glires</taxon>
        <taxon>Rodentia</taxon>
        <taxon>Myomorpha</taxon>
        <taxon>Muroidea</taxon>
        <taxon>Muridae</taxon>
        <taxon>Murinae</taxon>
        <taxon>Mus</taxon>
        <taxon>Mus</taxon>
    </lineage>
</organism>
<proteinExistence type="evidence at transcript level"/>
<dbReference type="EMBL" id="AK080712">
    <property type="protein sequence ID" value="BAC37987.1"/>
    <property type="molecule type" value="mRNA"/>
</dbReference>
<feature type="region of interest" description="Disordered" evidence="1">
    <location>
        <begin position="1"/>
        <end position="204"/>
    </location>
</feature>
<feature type="compositionally biased region" description="Low complexity" evidence="1">
    <location>
        <begin position="114"/>
        <end position="130"/>
    </location>
</feature>
<feature type="compositionally biased region" description="Pro residues" evidence="1">
    <location>
        <begin position="131"/>
        <end position="150"/>
    </location>
</feature>
<protein>
    <submittedName>
        <fullName evidence="2">Uncharacterized protein</fullName>
    </submittedName>
</protein>
<reference evidence="2" key="8">
    <citation type="journal article" date="2005" name="Science">
        <title>Antisense Transcription in the Mammalian Transcriptome.</title>
        <authorList>
            <consortium name="RIKEN Genome Exploration Research Group and Genome Science Group (Genome Network Project Core Group) and the FANTOM Consortium"/>
        </authorList>
    </citation>
    <scope>NUCLEOTIDE SEQUENCE</scope>
    <source>
        <strain evidence="2">C57BL/6J</strain>
        <tissue evidence="2">Retina</tissue>
    </source>
</reference>
<feature type="non-terminal residue" evidence="2">
    <location>
        <position position="1"/>
    </location>
</feature>
<sequence length="204" mass="20619">APTAVGQGLWGVRETGRRSRVTSLRPGTGCEELQFGLPGRTHGADDEQVALVGRPRARRPRDRLPQPSCSRCGAGLPGARPLPGPLRVRPGSATAASTLWPSGPPPPPLRRSGRLPAAPGDRAGPCAPRAPSRPPHAPGSAPPLAPPRAPTPAVGGLGATLEGVWGGHAESPRLRPGRGPPRTAETSGAAGAEVFAPGGLEGTC</sequence>
<reference evidence="2" key="3">
    <citation type="journal article" date="2000" name="Genome Res.">
        <title>RIKEN integrated sequence analysis (RISA) system--384-format sequencing pipeline with 384 multicapillary sequencer.</title>
        <authorList>
            <person name="Shibata K."/>
            <person name="Itoh M."/>
            <person name="Aizawa K."/>
            <person name="Nagaoka S."/>
            <person name="Sasaki N."/>
            <person name="Carninci P."/>
            <person name="Konno H."/>
            <person name="Akiyama J."/>
            <person name="Nishi K."/>
            <person name="Kitsunai T."/>
            <person name="Tashiro H."/>
            <person name="Itoh M."/>
            <person name="Sumi N."/>
            <person name="Ishii Y."/>
            <person name="Nakamura S."/>
            <person name="Hazama M."/>
            <person name="Nishine T."/>
            <person name="Harada A."/>
            <person name="Yamamoto R."/>
            <person name="Matsumoto H."/>
            <person name="Sakaguchi S."/>
            <person name="Ikegami T."/>
            <person name="Kashiwagi K."/>
            <person name="Fujiwake S."/>
            <person name="Inoue K."/>
            <person name="Togawa Y."/>
            <person name="Izawa M."/>
            <person name="Ohara E."/>
            <person name="Watahiki M."/>
            <person name="Yoneda Y."/>
            <person name="Ishikawa T."/>
            <person name="Ozawa K."/>
            <person name="Tanaka T."/>
            <person name="Matsuura S."/>
            <person name="Kawai J."/>
            <person name="Okazaki Y."/>
            <person name="Muramatsu M."/>
            <person name="Inoue Y."/>
            <person name="Kira A."/>
            <person name="Hayashizaki Y."/>
        </authorList>
    </citation>
    <scope>NUCLEOTIDE SEQUENCE</scope>
    <source>
        <strain evidence="2">C57BL/6J</strain>
        <tissue evidence="2">Retina</tissue>
    </source>
</reference>
<dbReference type="AlphaFoldDB" id="Q8BV35"/>
<reference evidence="2" key="2">
    <citation type="journal article" date="2000" name="Genome Res.">
        <title>Normalization and subtraction of cap-trapper-selected cDNAs to prepare full-length cDNA libraries for rapid discovery of new genes.</title>
        <authorList>
            <person name="Carninci P."/>
            <person name="Shibata Y."/>
            <person name="Hayatsu N."/>
            <person name="Sugahara Y."/>
            <person name="Shibata K."/>
            <person name="Itoh M."/>
            <person name="Konno H."/>
            <person name="Okazaki Y."/>
            <person name="Muramatsu M."/>
            <person name="Hayashizaki Y."/>
        </authorList>
    </citation>
    <scope>NUCLEOTIDE SEQUENCE</scope>
    <source>
        <strain evidence="2">C57BL/6J</strain>
        <tissue evidence="2">Retina</tissue>
    </source>
</reference>
<gene>
    <name evidence="3" type="primary">4833418N17Rik</name>
</gene>
<accession>Q8BV35</accession>
<evidence type="ECO:0000256" key="1">
    <source>
        <dbReference type="SAM" id="MobiDB-lite"/>
    </source>
</evidence>
<feature type="compositionally biased region" description="Low complexity" evidence="1">
    <location>
        <begin position="73"/>
        <end position="91"/>
    </location>
</feature>
<evidence type="ECO:0000313" key="2">
    <source>
        <dbReference type="EMBL" id="BAC37987.1"/>
    </source>
</evidence>
<dbReference type="AGR" id="MGI:1921157"/>
<evidence type="ECO:0000313" key="3">
    <source>
        <dbReference type="MGI" id="MGI:1921157"/>
    </source>
</evidence>
<reference evidence="2" key="7">
    <citation type="journal article" date="2005" name="Science">
        <title>The Transcriptional Landscape of the Mammalian Genome.</title>
        <authorList>
            <consortium name="The FANTOM Consortium"/>
            <consortium name="Riken Genome Exploration Research Group and Genome Science Group (Genome Network Project Core Group)"/>
        </authorList>
    </citation>
    <scope>NUCLEOTIDE SEQUENCE</scope>
    <source>
        <strain evidence="2">C57BL/6J</strain>
        <tissue evidence="2">Retina</tissue>
    </source>
</reference>
<reference evidence="2" key="5">
    <citation type="journal article" date="2002" name="Nature">
        <title>Analysis of the mouse transcriptome based on functional annotation of 60,770 full-length cDNAs.</title>
        <authorList>
            <consortium name="The FANTOM Consortium and the RIKEN Genome Exploration Research Group Phase I and II Team"/>
        </authorList>
    </citation>
    <scope>NUCLEOTIDE SEQUENCE</scope>
    <source>
        <strain evidence="2">C57BL/6J</strain>
        <tissue evidence="2">Retina</tissue>
    </source>
</reference>
<reference evidence="2" key="6">
    <citation type="submission" date="2002-04" db="EMBL/GenBank/DDBJ databases">
        <authorList>
            <person name="Adachi J."/>
            <person name="Aizawa K."/>
            <person name="Akimura T."/>
            <person name="Arakawa T."/>
            <person name="Bono H."/>
            <person name="Carninci P."/>
            <person name="Fukuda S."/>
            <person name="Furuno M."/>
            <person name="Hanagaki T."/>
            <person name="Hara A."/>
            <person name="Hashizume W."/>
            <person name="Hayashida K."/>
            <person name="Hayatsu N."/>
            <person name="Hiramoto K."/>
            <person name="Hiraoka T."/>
            <person name="Hirozane T."/>
            <person name="Hori F."/>
            <person name="Imotani K."/>
            <person name="Ishii Y."/>
            <person name="Itoh M."/>
            <person name="Kagawa I."/>
            <person name="Kasukawa T."/>
            <person name="Katoh H."/>
            <person name="Kawai J."/>
            <person name="Kojima Y."/>
            <person name="Kondo S."/>
            <person name="Konno H."/>
            <person name="Kouda M."/>
            <person name="Koya S."/>
            <person name="Kurihara C."/>
            <person name="Matsuyama T."/>
            <person name="Miyazaki A."/>
            <person name="Murata M."/>
            <person name="Nakamura M."/>
            <person name="Nishi K."/>
            <person name="Nomura K."/>
            <person name="Numazaki R."/>
            <person name="Ohno M."/>
            <person name="Ohsato N."/>
            <person name="Okazaki Y."/>
            <person name="Saito R."/>
            <person name="Saitoh H."/>
            <person name="Sakai C."/>
            <person name="Sakai K."/>
            <person name="Sakazume N."/>
            <person name="Sano H."/>
            <person name="Sasaki D."/>
            <person name="Shibata K."/>
            <person name="Shinagawa A."/>
            <person name="Shiraki T."/>
            <person name="Sogabe Y."/>
            <person name="Tagami M."/>
            <person name="Tagawa A."/>
            <person name="Takahashi F."/>
            <person name="Takaku-Akahira S."/>
            <person name="Takeda Y."/>
            <person name="Tanaka T."/>
            <person name="Tomaru A."/>
            <person name="Toya T."/>
            <person name="Yasunishi A."/>
            <person name="Muramatsu M."/>
            <person name="Hayashizaki Y."/>
        </authorList>
    </citation>
    <scope>NUCLEOTIDE SEQUENCE</scope>
    <source>
        <strain evidence="2">C57BL/6J</strain>
        <tissue evidence="2">Retina</tissue>
    </source>
</reference>
<name>Q8BV35_MOUSE</name>
<reference evidence="2" key="1">
    <citation type="journal article" date="1999" name="Methods Enzymol.">
        <title>High-efficiency full-length cDNA cloning.</title>
        <authorList>
            <person name="Carninci P."/>
            <person name="Hayashizaki Y."/>
        </authorList>
    </citation>
    <scope>NUCLEOTIDE SEQUENCE</scope>
    <source>
        <strain evidence="2">C57BL/6J</strain>
        <tissue evidence="2">Retina</tissue>
    </source>
</reference>
<reference evidence="2" key="4">
    <citation type="journal article" date="2001" name="Nature">
        <title>Functional annotation of a full-length mouse cDNA collection.</title>
        <authorList>
            <consortium name="The RIKEN Genome Exploration Research Group Phase II Team and the FANTOM Consortium"/>
        </authorList>
    </citation>
    <scope>NUCLEOTIDE SEQUENCE</scope>
    <source>
        <strain evidence="2">C57BL/6J</strain>
        <tissue evidence="2">Retina</tissue>
    </source>
</reference>